<organism evidence="3 4">
    <name type="scientific">Bianquea renquensis</name>
    <dbReference type="NCBI Taxonomy" id="2763661"/>
    <lineage>
        <taxon>Bacteria</taxon>
        <taxon>Bacillati</taxon>
        <taxon>Bacillota</taxon>
        <taxon>Clostridia</taxon>
        <taxon>Eubacteriales</taxon>
        <taxon>Bianqueaceae</taxon>
        <taxon>Bianquea</taxon>
    </lineage>
</organism>
<dbReference type="Pfam" id="PF00639">
    <property type="entry name" value="Rotamase"/>
    <property type="match status" value="1"/>
</dbReference>
<evidence type="ECO:0000313" key="3">
    <source>
        <dbReference type="EMBL" id="MBC8543920.1"/>
    </source>
</evidence>
<dbReference type="PANTHER" id="PTHR47245:SF2">
    <property type="entry name" value="PEPTIDYL-PROLYL CIS-TRANS ISOMERASE HP_0175-RELATED"/>
    <property type="match status" value="1"/>
</dbReference>
<feature type="domain" description="PpiC" evidence="2">
    <location>
        <begin position="115"/>
        <end position="204"/>
    </location>
</feature>
<keyword evidence="1 3" id="KW-0413">Isomerase</keyword>
<dbReference type="InterPro" id="IPR023058">
    <property type="entry name" value="PPIase_PpiC_CS"/>
</dbReference>
<dbReference type="SUPFAM" id="SSF54534">
    <property type="entry name" value="FKBP-like"/>
    <property type="match status" value="1"/>
</dbReference>
<dbReference type="Gene3D" id="3.10.50.40">
    <property type="match status" value="1"/>
</dbReference>
<keyword evidence="4" id="KW-1185">Reference proteome</keyword>
<protein>
    <submittedName>
        <fullName evidence="3">Peptidylprolyl isomerase</fullName>
    </submittedName>
</protein>
<dbReference type="PROSITE" id="PS01096">
    <property type="entry name" value="PPIC_PPIASE_1"/>
    <property type="match status" value="1"/>
</dbReference>
<gene>
    <name evidence="3" type="ORF">H8730_10225</name>
</gene>
<dbReference type="AlphaFoldDB" id="A0A926I239"/>
<dbReference type="EMBL" id="JACRSQ010000014">
    <property type="protein sequence ID" value="MBC8543920.1"/>
    <property type="molecule type" value="Genomic_DNA"/>
</dbReference>
<reference evidence="3" key="1">
    <citation type="submission" date="2020-08" db="EMBL/GenBank/DDBJ databases">
        <title>Genome public.</title>
        <authorList>
            <person name="Liu C."/>
            <person name="Sun Q."/>
        </authorList>
    </citation>
    <scope>NUCLEOTIDE SEQUENCE</scope>
    <source>
        <strain evidence="3">NSJ-32</strain>
    </source>
</reference>
<name>A0A926I239_9FIRM</name>
<evidence type="ECO:0000313" key="4">
    <source>
        <dbReference type="Proteomes" id="UP000657006"/>
    </source>
</evidence>
<dbReference type="PROSITE" id="PS50198">
    <property type="entry name" value="PPIC_PPIASE_2"/>
    <property type="match status" value="1"/>
</dbReference>
<evidence type="ECO:0000259" key="2">
    <source>
        <dbReference type="PROSITE" id="PS50198"/>
    </source>
</evidence>
<dbReference type="PANTHER" id="PTHR47245">
    <property type="entry name" value="PEPTIDYLPROLYL ISOMERASE"/>
    <property type="match status" value="1"/>
</dbReference>
<dbReference type="RefSeq" id="WP_177714292.1">
    <property type="nucleotide sequence ID" value="NZ_JACRSQ010000014.1"/>
</dbReference>
<evidence type="ECO:0000256" key="1">
    <source>
        <dbReference type="PROSITE-ProRule" id="PRU00278"/>
    </source>
</evidence>
<sequence>MITDPNVLATVGDRPITRQMLEEMKKAIPPKQKASFEGPQGEARILNELIARELLYLGAKEEKLDEEDAYKAMVANAAEEILKQYALEQILRDIQVSDSEVEAFYDENRKNFITQPEIRARHILCDDEETLRQAAEEIKQGKDFAEAAREYSTCPSKEKGGDLGFFGKGKMVPEFEKAAFSLSVGEMSHLVKTSFGWHLIEVTERKEAHIQPLDEVKDQIRMFLLRQKQSDAYNRHVQELSQDYPVQRY</sequence>
<dbReference type="InterPro" id="IPR046357">
    <property type="entry name" value="PPIase_dom_sf"/>
</dbReference>
<keyword evidence="1" id="KW-0697">Rotamase</keyword>
<dbReference type="InterPro" id="IPR000297">
    <property type="entry name" value="PPIase_PpiC"/>
</dbReference>
<dbReference type="Gene3D" id="1.10.8.1040">
    <property type="match status" value="1"/>
</dbReference>
<accession>A0A926I239</accession>
<dbReference type="Proteomes" id="UP000657006">
    <property type="component" value="Unassembled WGS sequence"/>
</dbReference>
<dbReference type="InterPro" id="IPR050245">
    <property type="entry name" value="PrsA_foldase"/>
</dbReference>
<proteinExistence type="predicted"/>
<dbReference type="GO" id="GO:0003755">
    <property type="term" value="F:peptidyl-prolyl cis-trans isomerase activity"/>
    <property type="evidence" value="ECO:0007669"/>
    <property type="project" value="UniProtKB-KW"/>
</dbReference>
<comment type="caution">
    <text evidence="3">The sequence shown here is derived from an EMBL/GenBank/DDBJ whole genome shotgun (WGS) entry which is preliminary data.</text>
</comment>